<sequence>MGNRLHWTSLLMGENMGYMDSEMIQGMQRNLINMINLKEGKSVANKCLADTYVGVIIEQASPIIIHNLYIL</sequence>
<proteinExistence type="predicted"/>
<name>A0A0C2X481_AMAMK</name>
<dbReference type="AlphaFoldDB" id="A0A0C2X481"/>
<accession>A0A0C2X481</accession>
<organism evidence="1 2">
    <name type="scientific">Amanita muscaria (strain Koide BX008)</name>
    <dbReference type="NCBI Taxonomy" id="946122"/>
    <lineage>
        <taxon>Eukaryota</taxon>
        <taxon>Fungi</taxon>
        <taxon>Dikarya</taxon>
        <taxon>Basidiomycota</taxon>
        <taxon>Agaricomycotina</taxon>
        <taxon>Agaricomycetes</taxon>
        <taxon>Agaricomycetidae</taxon>
        <taxon>Agaricales</taxon>
        <taxon>Pluteineae</taxon>
        <taxon>Amanitaceae</taxon>
        <taxon>Amanita</taxon>
    </lineage>
</organism>
<reference evidence="1 2" key="1">
    <citation type="submission" date="2014-04" db="EMBL/GenBank/DDBJ databases">
        <title>Evolutionary Origins and Diversification of the Mycorrhizal Mutualists.</title>
        <authorList>
            <consortium name="DOE Joint Genome Institute"/>
            <consortium name="Mycorrhizal Genomics Consortium"/>
            <person name="Kohler A."/>
            <person name="Kuo A."/>
            <person name="Nagy L.G."/>
            <person name="Floudas D."/>
            <person name="Copeland A."/>
            <person name="Barry K.W."/>
            <person name="Cichocki N."/>
            <person name="Veneault-Fourrey C."/>
            <person name="LaButti K."/>
            <person name="Lindquist E.A."/>
            <person name="Lipzen A."/>
            <person name="Lundell T."/>
            <person name="Morin E."/>
            <person name="Murat C."/>
            <person name="Riley R."/>
            <person name="Ohm R."/>
            <person name="Sun H."/>
            <person name="Tunlid A."/>
            <person name="Henrissat B."/>
            <person name="Grigoriev I.V."/>
            <person name="Hibbett D.S."/>
            <person name="Martin F."/>
        </authorList>
    </citation>
    <scope>NUCLEOTIDE SEQUENCE [LARGE SCALE GENOMIC DNA]</scope>
    <source>
        <strain evidence="1 2">Koide BX008</strain>
    </source>
</reference>
<dbReference type="EMBL" id="KN818258">
    <property type="protein sequence ID" value="KIL63503.1"/>
    <property type="molecule type" value="Genomic_DNA"/>
</dbReference>
<evidence type="ECO:0000313" key="2">
    <source>
        <dbReference type="Proteomes" id="UP000054549"/>
    </source>
</evidence>
<dbReference type="InParanoid" id="A0A0C2X481"/>
<protein>
    <submittedName>
        <fullName evidence="1">Uncharacterized protein</fullName>
    </submittedName>
</protein>
<keyword evidence="2" id="KW-1185">Reference proteome</keyword>
<dbReference type="HOGENOM" id="CLU_2739505_0_0_1"/>
<evidence type="ECO:0000313" key="1">
    <source>
        <dbReference type="EMBL" id="KIL63503.1"/>
    </source>
</evidence>
<gene>
    <name evidence="1" type="ORF">M378DRAFT_164375</name>
</gene>
<dbReference type="Proteomes" id="UP000054549">
    <property type="component" value="Unassembled WGS sequence"/>
</dbReference>